<dbReference type="SUPFAM" id="SSF52266">
    <property type="entry name" value="SGNH hydrolase"/>
    <property type="match status" value="1"/>
</dbReference>
<dbReference type="InterPro" id="IPR036514">
    <property type="entry name" value="SGNH_hydro_sf"/>
</dbReference>
<feature type="transmembrane region" description="Helical" evidence="1">
    <location>
        <begin position="12"/>
        <end position="33"/>
    </location>
</feature>
<accession>A0A4T9T710</accession>
<keyword evidence="3" id="KW-1185">Reference proteome</keyword>
<dbReference type="EMBL" id="SSTM01000004">
    <property type="protein sequence ID" value="TJW10291.1"/>
    <property type="molecule type" value="Genomic_DNA"/>
</dbReference>
<gene>
    <name evidence="2" type="ORF">E5982_07010</name>
</gene>
<keyword evidence="1" id="KW-0812">Transmembrane</keyword>
<evidence type="ECO:0000313" key="2">
    <source>
        <dbReference type="EMBL" id="TJW10291.1"/>
    </source>
</evidence>
<comment type="caution">
    <text evidence="2">The sequence shown here is derived from an EMBL/GenBank/DDBJ whole genome shotgun (WGS) entry which is preliminary data.</text>
</comment>
<sequence>MSQKLKNGVRSAGALVAFVAIGLALMLALGPVLQPKSNTAEAGMINASSNAFTGEAPDTIDAVFIGDSETYTSLSPMEMWKTHGLATYNCSTSGQTLPYCSTFLDRVLKTQHPKVVFLEANALFRRFSYEKVVARAVNDAFPALEHHDRWKQLTWEDFVIDSNHTWTDSLKGFKMRFVHKAPNQAKIAENEALHPLKTNIPARNLAILESMNERCKEHGAQLVVVATPSIINWNEERQATMEKVSAETGIPFLNMNDGEHKVDIDWNCESYDGGDHVNYAGALKVSEMMADVLVNQYGLQDHRGDAAYDSFANALPEYEALVEKKQPTALD</sequence>
<name>A0A4T9T710_9ACTN</name>
<keyword evidence="1" id="KW-1133">Transmembrane helix</keyword>
<dbReference type="AlphaFoldDB" id="A0A4T9T710"/>
<keyword evidence="1" id="KW-0472">Membrane</keyword>
<dbReference type="Gene3D" id="3.40.50.1110">
    <property type="entry name" value="SGNH hydrolase"/>
    <property type="match status" value="1"/>
</dbReference>
<evidence type="ECO:0000256" key="1">
    <source>
        <dbReference type="SAM" id="Phobius"/>
    </source>
</evidence>
<organism evidence="2 3">
    <name type="scientific">Parvibacter caecicola</name>
    <dbReference type="NCBI Taxonomy" id="747645"/>
    <lineage>
        <taxon>Bacteria</taxon>
        <taxon>Bacillati</taxon>
        <taxon>Actinomycetota</taxon>
        <taxon>Coriobacteriia</taxon>
        <taxon>Coriobacteriales</taxon>
        <taxon>Coriobacteriaceae</taxon>
        <taxon>Parvibacter</taxon>
    </lineage>
</organism>
<dbReference type="RefSeq" id="WP_136845918.1">
    <property type="nucleotide sequence ID" value="NZ_SSTM01000004.1"/>
</dbReference>
<evidence type="ECO:0000313" key="3">
    <source>
        <dbReference type="Proteomes" id="UP000309454"/>
    </source>
</evidence>
<proteinExistence type="predicted"/>
<protein>
    <recommendedName>
        <fullName evidence="4">SGNH/GDSL hydrolase family protein</fullName>
    </recommendedName>
</protein>
<evidence type="ECO:0008006" key="4">
    <source>
        <dbReference type="Google" id="ProtNLM"/>
    </source>
</evidence>
<reference evidence="2 3" key="1">
    <citation type="submission" date="2019-04" db="EMBL/GenBank/DDBJ databases">
        <title>Microbes associate with the intestines of laboratory mice.</title>
        <authorList>
            <person name="Navarre W."/>
            <person name="Wong E."/>
            <person name="Huang K.C."/>
            <person name="Tropini C."/>
            <person name="Ng K."/>
            <person name="Yu B."/>
        </authorList>
    </citation>
    <scope>NUCLEOTIDE SEQUENCE [LARGE SCALE GENOMIC DNA]</scope>
    <source>
        <strain evidence="2 3">NM48_B13</strain>
    </source>
</reference>
<dbReference type="OrthoDB" id="9796702at2"/>
<dbReference type="Proteomes" id="UP000309454">
    <property type="component" value="Unassembled WGS sequence"/>
</dbReference>